<accession>A0A179VGS9</accession>
<sequence length="137" mass="15402">MKVYIVTTGSYSDYQIQRVLTDKERAEKLAAAWNSTAYCGSDAQVTEWETDEQTDTLARQWVQGESELNCYEWTPVGGFDQVYDIDGWAYEGAHPGKATVVEATDRFVKVIGTDEMAVRKTIYDTVTQIRARAEGIA</sequence>
<protein>
    <recommendedName>
        <fullName evidence="1">DUF7336 domain-containing protein</fullName>
    </recommendedName>
</protein>
<comment type="caution">
    <text evidence="2">The sequence shown here is derived from an EMBL/GenBank/DDBJ whole genome shotgun (WGS) entry which is preliminary data.</text>
</comment>
<dbReference type="Pfam" id="PF24024">
    <property type="entry name" value="DUF7336"/>
    <property type="match status" value="1"/>
</dbReference>
<proteinExistence type="predicted"/>
<gene>
    <name evidence="2" type="ORF">AWB85_06640</name>
</gene>
<dbReference type="EMBL" id="LQYE01000001">
    <property type="protein sequence ID" value="OAT70944.1"/>
    <property type="molecule type" value="Genomic_DNA"/>
</dbReference>
<evidence type="ECO:0000259" key="1">
    <source>
        <dbReference type="Pfam" id="PF24024"/>
    </source>
</evidence>
<feature type="domain" description="DUF7336" evidence="1">
    <location>
        <begin position="1"/>
        <end position="57"/>
    </location>
</feature>
<reference evidence="2 3" key="1">
    <citation type="submission" date="2016-01" db="EMBL/GenBank/DDBJ databases">
        <title>Mycobacterium immunogenum strain CD11_6 genome sequencing and assembly.</title>
        <authorList>
            <person name="Kaur G."/>
            <person name="Nair G.R."/>
            <person name="Mayilraj S."/>
        </authorList>
    </citation>
    <scope>NUCLEOTIDE SEQUENCE [LARGE SCALE GENOMIC DNA]</scope>
    <source>
        <strain evidence="2 3">CD11-6</strain>
    </source>
</reference>
<dbReference type="AlphaFoldDB" id="A0A179VGS9"/>
<dbReference type="Proteomes" id="UP000186919">
    <property type="component" value="Unassembled WGS sequence"/>
</dbReference>
<name>A0A179VGS9_9MYCO</name>
<dbReference type="InterPro" id="IPR055760">
    <property type="entry name" value="DUF7336"/>
</dbReference>
<evidence type="ECO:0000313" key="3">
    <source>
        <dbReference type="Proteomes" id="UP000186919"/>
    </source>
</evidence>
<organism evidence="2 3">
    <name type="scientific">Mycobacteroides immunogenum</name>
    <dbReference type="NCBI Taxonomy" id="83262"/>
    <lineage>
        <taxon>Bacteria</taxon>
        <taxon>Bacillati</taxon>
        <taxon>Actinomycetota</taxon>
        <taxon>Actinomycetes</taxon>
        <taxon>Mycobacteriales</taxon>
        <taxon>Mycobacteriaceae</taxon>
        <taxon>Mycobacteroides</taxon>
    </lineage>
</organism>
<evidence type="ECO:0000313" key="2">
    <source>
        <dbReference type="EMBL" id="OAT70944.1"/>
    </source>
</evidence>
<dbReference type="RefSeq" id="WP_064628079.1">
    <property type="nucleotide sequence ID" value="NZ_LQYE01000001.1"/>
</dbReference>